<gene>
    <name evidence="2" type="ORF">DPPLL_03360</name>
</gene>
<evidence type="ECO:0000313" key="3">
    <source>
        <dbReference type="Proteomes" id="UP000830055"/>
    </source>
</evidence>
<proteinExistence type="predicted"/>
<accession>A0ABM7W4X3</accession>
<protein>
    <recommendedName>
        <fullName evidence="1">AAA domain-containing protein</fullName>
    </recommendedName>
</protein>
<dbReference type="PANTHER" id="PTHR34301">
    <property type="entry name" value="DNA-BINDING PROTEIN-RELATED"/>
    <property type="match status" value="1"/>
</dbReference>
<keyword evidence="3" id="KW-1185">Reference proteome</keyword>
<name>A0ABM7W4X3_9BACT</name>
<dbReference type="SUPFAM" id="SSF52540">
    <property type="entry name" value="P-loop containing nucleoside triphosphate hydrolases"/>
    <property type="match status" value="1"/>
</dbReference>
<sequence length="411" mass="48550">MLSPFLSGFFITWARLRKEYNTELKIFFLSPEQNIKESYGFENEVMLVYAPFKSMEPRTLQAVEQIYSQSPAKGRVETLNYFLVSDDPKVREWLDTYTSSRQESRIIVSFTRKELEENRGNTWFVRNRLNEQFFGRDLFNYSLPLIEDTYFFGRQQLVMEYLDAIKRKENKAVFGLRKTGKTSFLFKLKRLVENEKIATVLYFDCKQPDIRKSRWFELLEEIATLLKKHFSIKETLIFDDKIASKSFFKLIQYVKNRNKQVCLLFDEIEFVSFVAKLDSHWHHDFIEFWQTMWSCQSQLKNFSFIISGVNPSVIETDIVNGVQNPLFGIVSHRYLTGFSEDEVRIMIRTLGKRMGLKFDHFSISSIFKWYGGHPLLTRLACSWLNTTLSAEAQKPIDINNEIFEGSLKNRG</sequence>
<dbReference type="PANTHER" id="PTHR34301:SF8">
    <property type="entry name" value="ATPASE DOMAIN-CONTAINING PROTEIN"/>
    <property type="match status" value="1"/>
</dbReference>
<dbReference type="Pfam" id="PF13173">
    <property type="entry name" value="AAA_14"/>
    <property type="match status" value="1"/>
</dbReference>
<organism evidence="2 3">
    <name type="scientific">Desulfofustis limnaeus</name>
    <dbReference type="NCBI Taxonomy" id="2740163"/>
    <lineage>
        <taxon>Bacteria</taxon>
        <taxon>Pseudomonadati</taxon>
        <taxon>Thermodesulfobacteriota</taxon>
        <taxon>Desulfobulbia</taxon>
        <taxon>Desulfobulbales</taxon>
        <taxon>Desulfocapsaceae</taxon>
        <taxon>Desulfofustis</taxon>
    </lineage>
</organism>
<dbReference type="InterPro" id="IPR041682">
    <property type="entry name" value="AAA_14"/>
</dbReference>
<reference evidence="2 3" key="1">
    <citation type="submission" date="2022-01" db="EMBL/GenBank/DDBJ databases">
        <title>Desulfofustis limnae sp. nov., a novel mesophilic sulfate-reducing bacterium isolated from marsh soil.</title>
        <authorList>
            <person name="Watanabe M."/>
            <person name="Takahashi A."/>
            <person name="Kojima H."/>
            <person name="Fukui M."/>
        </authorList>
    </citation>
    <scope>NUCLEOTIDE SEQUENCE [LARGE SCALE GENOMIC DNA]</scope>
    <source>
        <strain evidence="2 3">PPLL</strain>
    </source>
</reference>
<feature type="domain" description="AAA" evidence="1">
    <location>
        <begin position="170"/>
        <end position="260"/>
    </location>
</feature>
<evidence type="ECO:0000313" key="2">
    <source>
        <dbReference type="EMBL" id="BDD85971.1"/>
    </source>
</evidence>
<dbReference type="Proteomes" id="UP000830055">
    <property type="component" value="Chromosome"/>
</dbReference>
<dbReference type="Gene3D" id="3.40.50.300">
    <property type="entry name" value="P-loop containing nucleotide triphosphate hydrolases"/>
    <property type="match status" value="1"/>
</dbReference>
<dbReference type="EMBL" id="AP025516">
    <property type="protein sequence ID" value="BDD85971.1"/>
    <property type="molecule type" value="Genomic_DNA"/>
</dbReference>
<dbReference type="InterPro" id="IPR027417">
    <property type="entry name" value="P-loop_NTPase"/>
</dbReference>
<evidence type="ECO:0000259" key="1">
    <source>
        <dbReference type="Pfam" id="PF13173"/>
    </source>
</evidence>